<dbReference type="GO" id="GO:1990904">
    <property type="term" value="C:ribonucleoprotein complex"/>
    <property type="evidence" value="ECO:0007669"/>
    <property type="project" value="UniProtKB-KW"/>
</dbReference>
<dbReference type="HAMAP" id="MF_00362">
    <property type="entry name" value="Ribosomal_uL10"/>
    <property type="match status" value="1"/>
</dbReference>
<keyword evidence="5" id="KW-0699">rRNA-binding</keyword>
<gene>
    <name evidence="5 6" type="primary">rplJ</name>
    <name evidence="6" type="ORF">DEQ80_04080</name>
</gene>
<dbReference type="EMBL" id="DPBP01000019">
    <property type="protein sequence ID" value="HCE17018.1"/>
    <property type="molecule type" value="Genomic_DNA"/>
</dbReference>
<accession>A0A3D1JGY4</accession>
<sequence length="210" mass="22995">MIFPGYPVKKSLPGGNQTKTFYIFYLFTEGGEFALAFTKQEKAEMIAQYTSWVKQSQAVFLMEYQKMTQKDVDALRAKVREAGGEIHVVKNTLFRKVMTDMGIDAGELLESTTLAGFAFQDPPTLAKLINDAAKAETYKVKGGLMGKEILSPEQVKFLADLPPLPVMRAQLLGILQAPAAKLVRTIAEPGRSIAGVLKAYSEKEQAAVAA</sequence>
<evidence type="ECO:0000256" key="5">
    <source>
        <dbReference type="HAMAP-Rule" id="MF_00362"/>
    </source>
</evidence>
<dbReference type="STRING" id="229919.GCA_001050195_00388"/>
<keyword evidence="5" id="KW-0694">RNA-binding</keyword>
<evidence type="ECO:0000256" key="3">
    <source>
        <dbReference type="ARBA" id="ARBA00023274"/>
    </source>
</evidence>
<dbReference type="Pfam" id="PF00466">
    <property type="entry name" value="Ribosomal_L10"/>
    <property type="match status" value="1"/>
</dbReference>
<evidence type="ECO:0000313" key="7">
    <source>
        <dbReference type="Proteomes" id="UP000264141"/>
    </source>
</evidence>
<comment type="similarity">
    <text evidence="1 5">Belongs to the universal ribosomal protein uL10 family.</text>
</comment>
<evidence type="ECO:0000256" key="4">
    <source>
        <dbReference type="ARBA" id="ARBA00035202"/>
    </source>
</evidence>
<dbReference type="Gene3D" id="3.30.70.1730">
    <property type="match status" value="1"/>
</dbReference>
<evidence type="ECO:0000256" key="2">
    <source>
        <dbReference type="ARBA" id="ARBA00022980"/>
    </source>
</evidence>
<dbReference type="GO" id="GO:0070180">
    <property type="term" value="F:large ribosomal subunit rRNA binding"/>
    <property type="evidence" value="ECO:0007669"/>
    <property type="project" value="UniProtKB-UniRule"/>
</dbReference>
<reference evidence="6 7" key="1">
    <citation type="journal article" date="2018" name="Nat. Biotechnol.">
        <title>A standardized bacterial taxonomy based on genome phylogeny substantially revises the tree of life.</title>
        <authorList>
            <person name="Parks D.H."/>
            <person name="Chuvochina M."/>
            <person name="Waite D.W."/>
            <person name="Rinke C."/>
            <person name="Skarshewski A."/>
            <person name="Chaumeil P.A."/>
            <person name="Hugenholtz P."/>
        </authorList>
    </citation>
    <scope>NUCLEOTIDE SEQUENCE [LARGE SCALE GENOMIC DNA]</scope>
    <source>
        <strain evidence="6">UBA8781</strain>
    </source>
</reference>
<name>A0A3D1JGY4_9CHLR</name>
<dbReference type="PANTHER" id="PTHR11560">
    <property type="entry name" value="39S RIBOSOMAL PROTEIN L10, MITOCHONDRIAL"/>
    <property type="match status" value="1"/>
</dbReference>
<evidence type="ECO:0000256" key="1">
    <source>
        <dbReference type="ARBA" id="ARBA00008889"/>
    </source>
</evidence>
<comment type="subunit">
    <text evidence="5">Part of the ribosomal stalk of the 50S ribosomal subunit. The N-terminus interacts with L11 and the large rRNA to form the base of the stalk. The C-terminus forms an elongated spine to which L12 dimers bind in a sequential fashion forming a multimeric L10(L12)X complex.</text>
</comment>
<dbReference type="InterPro" id="IPR022973">
    <property type="entry name" value="Ribosomal_uL10_bac"/>
</dbReference>
<dbReference type="SUPFAM" id="SSF160369">
    <property type="entry name" value="Ribosomal protein L10-like"/>
    <property type="match status" value="1"/>
</dbReference>
<keyword evidence="3 5" id="KW-0687">Ribonucleoprotein</keyword>
<dbReference type="AlphaFoldDB" id="A0A3D1JGY4"/>
<dbReference type="GO" id="GO:0006412">
    <property type="term" value="P:translation"/>
    <property type="evidence" value="ECO:0007669"/>
    <property type="project" value="UniProtKB-UniRule"/>
</dbReference>
<dbReference type="Gene3D" id="6.10.250.290">
    <property type="match status" value="1"/>
</dbReference>
<protein>
    <recommendedName>
        <fullName evidence="4 5">Large ribosomal subunit protein uL10</fullName>
    </recommendedName>
</protein>
<dbReference type="InterPro" id="IPR001790">
    <property type="entry name" value="Ribosomal_uL10"/>
</dbReference>
<dbReference type="CDD" id="cd05797">
    <property type="entry name" value="Ribosomal_L10"/>
    <property type="match status" value="1"/>
</dbReference>
<comment type="function">
    <text evidence="5">Forms part of the ribosomal stalk, playing a central role in the interaction of the ribosome with GTP-bound translation factors.</text>
</comment>
<keyword evidence="2 5" id="KW-0689">Ribosomal protein</keyword>
<dbReference type="InterPro" id="IPR043141">
    <property type="entry name" value="Ribosomal_uL10-like_sf"/>
</dbReference>
<dbReference type="InterPro" id="IPR047865">
    <property type="entry name" value="Ribosomal_uL10_bac_type"/>
</dbReference>
<dbReference type="GO" id="GO:0005840">
    <property type="term" value="C:ribosome"/>
    <property type="evidence" value="ECO:0007669"/>
    <property type="project" value="UniProtKB-KW"/>
</dbReference>
<organism evidence="6 7">
    <name type="scientific">Anaerolinea thermolimosa</name>
    <dbReference type="NCBI Taxonomy" id="229919"/>
    <lineage>
        <taxon>Bacteria</taxon>
        <taxon>Bacillati</taxon>
        <taxon>Chloroflexota</taxon>
        <taxon>Anaerolineae</taxon>
        <taxon>Anaerolineales</taxon>
        <taxon>Anaerolineaceae</taxon>
        <taxon>Anaerolinea</taxon>
    </lineage>
</organism>
<dbReference type="Proteomes" id="UP000264141">
    <property type="component" value="Unassembled WGS sequence"/>
</dbReference>
<evidence type="ECO:0000313" key="6">
    <source>
        <dbReference type="EMBL" id="HCE17018.1"/>
    </source>
</evidence>
<proteinExistence type="inferred from homology"/>
<dbReference type="NCBIfam" id="NF000955">
    <property type="entry name" value="PRK00099.1-1"/>
    <property type="match status" value="1"/>
</dbReference>
<comment type="caution">
    <text evidence="6">The sequence shown here is derived from an EMBL/GenBank/DDBJ whole genome shotgun (WGS) entry which is preliminary data.</text>
</comment>